<feature type="region of interest" description="Disordered" evidence="10">
    <location>
        <begin position="275"/>
        <end position="310"/>
    </location>
</feature>
<dbReference type="Ensembl" id="ENSACLT00000010129.2">
    <property type="protein sequence ID" value="ENSACLP00000009900.2"/>
    <property type="gene ID" value="ENSACLG00000005429.2"/>
</dbReference>
<dbReference type="Bgee" id="ENSACLG00000006228">
    <property type="expression patterns" value="Expressed in anal fin and 1 other cell type or tissue"/>
</dbReference>
<proteinExistence type="inferred from homology"/>
<sequence length="501" mass="57655">MSPIKNKHLLVLHHVVVVLLFLTQTCGGQHQMIGPTQPVVAMIGDDIILPCHLEPAVDAVDLTVDWSRTDLKPRSVYVRREGVELLTEQNPLYTGRTSLSVNKLQCGDVSLKLSTVQLSDAGTYKCLVPKFNAETVVTLAVGSVSSPVIELTNVKNEMVLECKSNGWYPEPQMLWVYSEGKPITVEPTKNVRGSDGLYAVSSKVTVEKGQSYSFTCKVQQKNISQIKETHIHVSGDLFMVQSNTAVHITINLAVCLISVGTAVILIWKCGQKKTEISKQDEDENEPHQTEMEEKLQREREEKKRLEDELQNKEEDFEHVRQTIEKLMEQKTSLKNQRTKLNTLLQEDHTGMKEVMKKEKETPKLDKEKKKNKLVDKKTDLEKRIKVHDELLKMTEKLMEETENIIIQMTERKGKLEIDKEQIIKHLRKKQEDIEEIKKKLSEKQARNNEQDRVTRQIKYGVCCFFLLLSFCNVMPNVSLFVCFKFILYTFKQEMQFYCILS</sequence>
<dbReference type="InterPro" id="IPR013783">
    <property type="entry name" value="Ig-like_fold"/>
</dbReference>
<keyword evidence="3 12" id="KW-0732">Signal</keyword>
<feature type="chain" id="PRO_5044337940" description="Ig-like domain-containing protein" evidence="12">
    <location>
        <begin position="29"/>
        <end position="501"/>
    </location>
</feature>
<keyword evidence="4 11" id="KW-1133">Transmembrane helix</keyword>
<keyword evidence="15" id="KW-1185">Reference proteome</keyword>
<dbReference type="Pfam" id="PF22705">
    <property type="entry name" value="C2-set_3"/>
    <property type="match status" value="1"/>
</dbReference>
<evidence type="ECO:0000256" key="12">
    <source>
        <dbReference type="SAM" id="SignalP"/>
    </source>
</evidence>
<dbReference type="GO" id="GO:0050863">
    <property type="term" value="P:regulation of T cell activation"/>
    <property type="evidence" value="ECO:0007669"/>
    <property type="project" value="UniProtKB-ARBA"/>
</dbReference>
<dbReference type="GO" id="GO:0050852">
    <property type="term" value="P:T cell receptor signaling pathway"/>
    <property type="evidence" value="ECO:0007669"/>
    <property type="project" value="TreeGrafter"/>
</dbReference>
<dbReference type="GeneTree" id="ENSGT01050000244843"/>
<evidence type="ECO:0000313" key="14">
    <source>
        <dbReference type="Ensembl" id="ENSACLP00000009900.2"/>
    </source>
</evidence>
<dbReference type="InterPro" id="IPR053896">
    <property type="entry name" value="BTN3A2-like_Ig-C"/>
</dbReference>
<evidence type="ECO:0000256" key="10">
    <source>
        <dbReference type="SAM" id="MobiDB-lite"/>
    </source>
</evidence>
<evidence type="ECO:0000256" key="2">
    <source>
        <dbReference type="ARBA" id="ARBA00022692"/>
    </source>
</evidence>
<dbReference type="GO" id="GO:0042110">
    <property type="term" value="P:T cell activation"/>
    <property type="evidence" value="ECO:0007669"/>
    <property type="project" value="UniProtKB-ARBA"/>
</dbReference>
<name>A0A3P8NYT7_ASTCA</name>
<comment type="subcellular location">
    <subcellularLocation>
        <location evidence="1">Membrane</location>
    </subcellularLocation>
</comment>
<evidence type="ECO:0000256" key="3">
    <source>
        <dbReference type="ARBA" id="ARBA00022729"/>
    </source>
</evidence>
<evidence type="ECO:0000256" key="6">
    <source>
        <dbReference type="ARBA" id="ARBA00023157"/>
    </source>
</evidence>
<dbReference type="PANTHER" id="PTHR24100">
    <property type="entry name" value="BUTYROPHILIN"/>
    <property type="match status" value="1"/>
</dbReference>
<protein>
    <recommendedName>
        <fullName evidence="13">Ig-like domain-containing protein</fullName>
    </recommendedName>
</protein>
<dbReference type="InterPro" id="IPR013106">
    <property type="entry name" value="Ig_V-set"/>
</dbReference>
<reference evidence="14" key="3">
    <citation type="submission" date="2025-09" db="UniProtKB">
        <authorList>
            <consortium name="Ensembl"/>
        </authorList>
    </citation>
    <scope>IDENTIFICATION</scope>
</reference>
<dbReference type="SMART" id="SM00406">
    <property type="entry name" value="IGv"/>
    <property type="match status" value="1"/>
</dbReference>
<dbReference type="GO" id="GO:0009897">
    <property type="term" value="C:external side of plasma membrane"/>
    <property type="evidence" value="ECO:0007669"/>
    <property type="project" value="TreeGrafter"/>
</dbReference>
<reference evidence="14" key="1">
    <citation type="submission" date="2018-05" db="EMBL/GenBank/DDBJ databases">
        <authorList>
            <person name="Datahose"/>
        </authorList>
    </citation>
    <scope>NUCLEOTIDE SEQUENCE</scope>
</reference>
<keyword evidence="6" id="KW-1015">Disulfide bond</keyword>
<dbReference type="SMART" id="SM00409">
    <property type="entry name" value="IG"/>
    <property type="match status" value="2"/>
</dbReference>
<dbReference type="AlphaFoldDB" id="A0A3P8NYT7"/>
<dbReference type="InterPro" id="IPR050504">
    <property type="entry name" value="IgSF_BTN/MOG"/>
</dbReference>
<evidence type="ECO:0000256" key="7">
    <source>
        <dbReference type="ARBA" id="ARBA00023180"/>
    </source>
</evidence>
<dbReference type="FunFam" id="2.60.40.10:FF:000142">
    <property type="entry name" value="V-set domain-containing T-cell activation inhibitor 1"/>
    <property type="match status" value="1"/>
</dbReference>
<keyword evidence="5 11" id="KW-0472">Membrane</keyword>
<evidence type="ECO:0000256" key="1">
    <source>
        <dbReference type="ARBA" id="ARBA00004370"/>
    </source>
</evidence>
<dbReference type="InterPro" id="IPR003599">
    <property type="entry name" value="Ig_sub"/>
</dbReference>
<feature type="domain" description="Ig-like" evidence="13">
    <location>
        <begin position="129"/>
        <end position="234"/>
    </location>
</feature>
<evidence type="ECO:0000256" key="11">
    <source>
        <dbReference type="SAM" id="Phobius"/>
    </source>
</evidence>
<feature type="transmembrane region" description="Helical" evidence="11">
    <location>
        <begin position="248"/>
        <end position="267"/>
    </location>
</feature>
<dbReference type="InterPro" id="IPR007110">
    <property type="entry name" value="Ig-like_dom"/>
</dbReference>
<dbReference type="GO" id="GO:1903037">
    <property type="term" value="P:regulation of leukocyte cell-cell adhesion"/>
    <property type="evidence" value="ECO:0007669"/>
    <property type="project" value="UniProtKB-ARBA"/>
</dbReference>
<dbReference type="GO" id="GO:0005102">
    <property type="term" value="F:signaling receptor binding"/>
    <property type="evidence" value="ECO:0007669"/>
    <property type="project" value="TreeGrafter"/>
</dbReference>
<organism evidence="14 15">
    <name type="scientific">Astatotilapia calliptera</name>
    <name type="common">Eastern happy</name>
    <name type="synonym">Chromis callipterus</name>
    <dbReference type="NCBI Taxonomy" id="8154"/>
    <lineage>
        <taxon>Eukaryota</taxon>
        <taxon>Metazoa</taxon>
        <taxon>Chordata</taxon>
        <taxon>Craniata</taxon>
        <taxon>Vertebrata</taxon>
        <taxon>Euteleostomi</taxon>
        <taxon>Actinopterygii</taxon>
        <taxon>Neopterygii</taxon>
        <taxon>Teleostei</taxon>
        <taxon>Neoteleostei</taxon>
        <taxon>Acanthomorphata</taxon>
        <taxon>Ovalentaria</taxon>
        <taxon>Cichlomorphae</taxon>
        <taxon>Cichliformes</taxon>
        <taxon>Cichlidae</taxon>
        <taxon>African cichlids</taxon>
        <taxon>Pseudocrenilabrinae</taxon>
        <taxon>Haplochromini</taxon>
        <taxon>Astatotilapia</taxon>
    </lineage>
</organism>
<keyword evidence="7" id="KW-0325">Glycoprotein</keyword>
<evidence type="ECO:0000256" key="5">
    <source>
        <dbReference type="ARBA" id="ARBA00023136"/>
    </source>
</evidence>
<evidence type="ECO:0000256" key="4">
    <source>
        <dbReference type="ARBA" id="ARBA00022989"/>
    </source>
</evidence>
<dbReference type="Gene3D" id="2.60.40.10">
    <property type="entry name" value="Immunoglobulins"/>
    <property type="match status" value="2"/>
</dbReference>
<dbReference type="Proteomes" id="UP000265100">
    <property type="component" value="Chromosome 3"/>
</dbReference>
<feature type="domain" description="Ig-like" evidence="13">
    <location>
        <begin position="44"/>
        <end position="128"/>
    </location>
</feature>
<evidence type="ECO:0000256" key="9">
    <source>
        <dbReference type="ARBA" id="ARBA00038221"/>
    </source>
</evidence>
<feature type="signal peptide" evidence="12">
    <location>
        <begin position="1"/>
        <end position="28"/>
    </location>
</feature>
<reference evidence="14" key="2">
    <citation type="submission" date="2025-08" db="UniProtKB">
        <authorList>
            <consortium name="Ensembl"/>
        </authorList>
    </citation>
    <scope>IDENTIFICATION</scope>
</reference>
<evidence type="ECO:0000259" key="13">
    <source>
        <dbReference type="PROSITE" id="PS50835"/>
    </source>
</evidence>
<dbReference type="SUPFAM" id="SSF48726">
    <property type="entry name" value="Immunoglobulin"/>
    <property type="match status" value="2"/>
</dbReference>
<keyword evidence="2 11" id="KW-0812">Transmembrane</keyword>
<keyword evidence="8" id="KW-0393">Immunoglobulin domain</keyword>
<comment type="similarity">
    <text evidence="9">Belongs to the SKINT family.</text>
</comment>
<accession>A0A3P8NYT7</accession>
<evidence type="ECO:0000313" key="15">
    <source>
        <dbReference type="Proteomes" id="UP000265100"/>
    </source>
</evidence>
<dbReference type="InterPro" id="IPR036179">
    <property type="entry name" value="Ig-like_dom_sf"/>
</dbReference>
<dbReference type="GO" id="GO:0001817">
    <property type="term" value="P:regulation of cytokine production"/>
    <property type="evidence" value="ECO:0007669"/>
    <property type="project" value="TreeGrafter"/>
</dbReference>
<dbReference type="Pfam" id="PF07686">
    <property type="entry name" value="V-set"/>
    <property type="match status" value="1"/>
</dbReference>
<dbReference type="FunFam" id="2.60.40.10:FF:000088">
    <property type="entry name" value="Butyrophilin subfamily 1 member A1"/>
    <property type="match status" value="1"/>
</dbReference>
<feature type="transmembrane region" description="Helical" evidence="11">
    <location>
        <begin position="459"/>
        <end position="487"/>
    </location>
</feature>
<evidence type="ECO:0000256" key="8">
    <source>
        <dbReference type="ARBA" id="ARBA00023319"/>
    </source>
</evidence>
<dbReference type="PROSITE" id="PS50835">
    <property type="entry name" value="IG_LIKE"/>
    <property type="match status" value="2"/>
</dbReference>